<keyword evidence="3" id="KW-1185">Reference proteome</keyword>
<dbReference type="EMBL" id="JAUSVM010000001">
    <property type="protein sequence ID" value="MDQ0426369.1"/>
    <property type="molecule type" value="Genomic_DNA"/>
</dbReference>
<dbReference type="InterPro" id="IPR009725">
    <property type="entry name" value="3_dmu_93_MTrfase"/>
</dbReference>
<dbReference type="PANTHER" id="PTHR33990">
    <property type="entry name" value="PROTEIN YJDN-RELATED"/>
    <property type="match status" value="1"/>
</dbReference>
<feature type="domain" description="PhnB-like" evidence="1">
    <location>
        <begin position="4"/>
        <end position="118"/>
    </location>
</feature>
<organism evidence="2 3">
    <name type="scientific">Cellulomonas iranensis</name>
    <dbReference type="NCBI Taxonomy" id="76862"/>
    <lineage>
        <taxon>Bacteria</taxon>
        <taxon>Bacillati</taxon>
        <taxon>Actinomycetota</taxon>
        <taxon>Actinomycetes</taxon>
        <taxon>Micrococcales</taxon>
        <taxon>Cellulomonadaceae</taxon>
        <taxon>Cellulomonas</taxon>
    </lineage>
</organism>
<evidence type="ECO:0000313" key="3">
    <source>
        <dbReference type="Proteomes" id="UP001240250"/>
    </source>
</evidence>
<proteinExistence type="predicted"/>
<dbReference type="InterPro" id="IPR028973">
    <property type="entry name" value="PhnB-like"/>
</dbReference>
<dbReference type="SUPFAM" id="SSF54593">
    <property type="entry name" value="Glyoxalase/Bleomycin resistance protein/Dihydroxybiphenyl dioxygenase"/>
    <property type="match status" value="1"/>
</dbReference>
<dbReference type="PIRSF" id="PIRSF021700">
    <property type="entry name" value="3_dmu_93_MTrfase"/>
    <property type="match status" value="1"/>
</dbReference>
<name>A0ABU0GN45_9CELL</name>
<dbReference type="CDD" id="cd06588">
    <property type="entry name" value="PhnB_like"/>
    <property type="match status" value="1"/>
</dbReference>
<dbReference type="Proteomes" id="UP001240250">
    <property type="component" value="Unassembled WGS sequence"/>
</dbReference>
<evidence type="ECO:0000313" key="2">
    <source>
        <dbReference type="EMBL" id="MDQ0426369.1"/>
    </source>
</evidence>
<dbReference type="InterPro" id="IPR029068">
    <property type="entry name" value="Glyas_Bleomycin-R_OHBP_Dase"/>
</dbReference>
<comment type="caution">
    <text evidence="2">The sequence shown here is derived from an EMBL/GenBank/DDBJ whole genome shotgun (WGS) entry which is preliminary data.</text>
</comment>
<evidence type="ECO:0000259" key="1">
    <source>
        <dbReference type="Pfam" id="PF06983"/>
    </source>
</evidence>
<reference evidence="2 3" key="1">
    <citation type="submission" date="2023-07" db="EMBL/GenBank/DDBJ databases">
        <title>Sequencing the genomes of 1000 actinobacteria strains.</title>
        <authorList>
            <person name="Klenk H.-P."/>
        </authorList>
    </citation>
    <scope>NUCLEOTIDE SEQUENCE [LARGE SCALE GENOMIC DNA]</scope>
    <source>
        <strain evidence="2 3">DSM 14785</strain>
    </source>
</reference>
<protein>
    <submittedName>
        <fullName evidence="2">3-demethylubiquinone-9 3-methyltransferase (Glyoxalase superfamily)</fullName>
    </submittedName>
</protein>
<dbReference type="Gene3D" id="3.10.180.10">
    <property type="entry name" value="2,3-Dihydroxybiphenyl 1,2-Dioxygenase, domain 1"/>
    <property type="match status" value="1"/>
</dbReference>
<accession>A0ABU0GN45</accession>
<gene>
    <name evidence="2" type="ORF">JO380_002750</name>
</gene>
<dbReference type="Pfam" id="PF06983">
    <property type="entry name" value="3-dmu-9_3-mt"/>
    <property type="match status" value="1"/>
</dbReference>
<sequence>MTAIRTHLWFPERGAEAAEFWVSVVPNSRITRVVPAAQGVPDVEPGAPFVVELELDGHAVTVLTAGPSFTLDEAFSFVLAVDTQEEVDRYWDALAADGGSHGPCGWLKDRFGVSWQVVPRALDDIMGRPDAAGVQRATQAMLQMTKLDVAALEAAYAGE</sequence>
<dbReference type="RefSeq" id="WP_070319857.1">
    <property type="nucleotide sequence ID" value="NZ_CP194061.1"/>
</dbReference>
<dbReference type="PANTHER" id="PTHR33990:SF2">
    <property type="entry name" value="PHNB-LIKE DOMAIN-CONTAINING PROTEIN"/>
    <property type="match status" value="1"/>
</dbReference>